<accession>A0ABW2MN44</accession>
<keyword evidence="2" id="KW-0645">Protease</keyword>
<evidence type="ECO:0000259" key="1">
    <source>
        <dbReference type="Pfam" id="PF05618"/>
    </source>
</evidence>
<gene>
    <name evidence="2" type="ORF">ACFQO1_01320</name>
</gene>
<sequence>MRRKIGRIDKADFPALQLSDIDIKIDTGAYTSSIHCKNVVVEDNYLKCKFLDKDHPAYHKKVFIFDEYDVKVVKSSNGQTQARYRILTEIELFGKTFPIYLTLSDREEMKYPVLIGRKFLLKKFVVDITQTNLSYKLKQKELNLPKNSSPKKTVIKKKKTTK</sequence>
<evidence type="ECO:0000313" key="3">
    <source>
        <dbReference type="Proteomes" id="UP001596415"/>
    </source>
</evidence>
<dbReference type="RefSeq" id="WP_380215927.1">
    <property type="nucleotide sequence ID" value="NZ_JBHTBN010000001.1"/>
</dbReference>
<dbReference type="InterPro" id="IPR008503">
    <property type="entry name" value="Asp_endopeptidase"/>
</dbReference>
<dbReference type="SUPFAM" id="SSF50630">
    <property type="entry name" value="Acid proteases"/>
    <property type="match status" value="1"/>
</dbReference>
<dbReference type="Pfam" id="PF05618">
    <property type="entry name" value="Zn_protease"/>
    <property type="match status" value="1"/>
</dbReference>
<organism evidence="2 3">
    <name type="scientific">Jejudonia soesokkakensis</name>
    <dbReference type="NCBI Taxonomy" id="1323432"/>
    <lineage>
        <taxon>Bacteria</taxon>
        <taxon>Pseudomonadati</taxon>
        <taxon>Bacteroidota</taxon>
        <taxon>Flavobacteriia</taxon>
        <taxon>Flavobacteriales</taxon>
        <taxon>Flavobacteriaceae</taxon>
        <taxon>Jejudonia</taxon>
    </lineage>
</organism>
<comment type="caution">
    <text evidence="2">The sequence shown here is derived from an EMBL/GenBank/DDBJ whole genome shotgun (WGS) entry which is preliminary data.</text>
</comment>
<dbReference type="Proteomes" id="UP001596415">
    <property type="component" value="Unassembled WGS sequence"/>
</dbReference>
<dbReference type="PANTHER" id="PTHR38037">
    <property type="entry name" value="ZN_PROTEASE DOMAIN-CONTAINING PROTEIN"/>
    <property type="match status" value="1"/>
</dbReference>
<dbReference type="PANTHER" id="PTHR38037:SF2">
    <property type="entry name" value="ATP-DEPENDENT ZINC PROTEASE DOMAIN-CONTAINING PROTEIN-RELATED"/>
    <property type="match status" value="1"/>
</dbReference>
<dbReference type="GO" id="GO:0008233">
    <property type="term" value="F:peptidase activity"/>
    <property type="evidence" value="ECO:0007669"/>
    <property type="project" value="UniProtKB-KW"/>
</dbReference>
<reference evidence="3" key="1">
    <citation type="journal article" date="2019" name="Int. J. Syst. Evol. Microbiol.">
        <title>The Global Catalogue of Microorganisms (GCM) 10K type strain sequencing project: providing services to taxonomists for standard genome sequencing and annotation.</title>
        <authorList>
            <consortium name="The Broad Institute Genomics Platform"/>
            <consortium name="The Broad Institute Genome Sequencing Center for Infectious Disease"/>
            <person name="Wu L."/>
            <person name="Ma J."/>
        </authorList>
    </citation>
    <scope>NUCLEOTIDE SEQUENCE [LARGE SCALE GENOMIC DNA]</scope>
    <source>
        <strain evidence="3">CGMCC 1.16306</strain>
    </source>
</reference>
<keyword evidence="2" id="KW-0378">Hydrolase</keyword>
<dbReference type="InterPro" id="IPR021109">
    <property type="entry name" value="Peptidase_aspartic_dom_sf"/>
</dbReference>
<dbReference type="Gene3D" id="2.40.70.10">
    <property type="entry name" value="Acid Proteases"/>
    <property type="match status" value="1"/>
</dbReference>
<keyword evidence="3" id="KW-1185">Reference proteome</keyword>
<dbReference type="EMBL" id="JBHTBN010000001">
    <property type="protein sequence ID" value="MFC7356311.1"/>
    <property type="molecule type" value="Genomic_DNA"/>
</dbReference>
<evidence type="ECO:0000313" key="2">
    <source>
        <dbReference type="EMBL" id="MFC7356311.1"/>
    </source>
</evidence>
<feature type="domain" description="Retropepsin-like aspartic endopeptidase" evidence="1">
    <location>
        <begin position="6"/>
        <end position="132"/>
    </location>
</feature>
<name>A0ABW2MN44_9FLAO</name>
<proteinExistence type="predicted"/>
<dbReference type="GO" id="GO:0006508">
    <property type="term" value="P:proteolysis"/>
    <property type="evidence" value="ECO:0007669"/>
    <property type="project" value="UniProtKB-KW"/>
</dbReference>
<protein>
    <submittedName>
        <fullName evidence="2">ATP-dependent zinc protease</fullName>
    </submittedName>
</protein>